<feature type="compositionally biased region" description="Low complexity" evidence="10">
    <location>
        <begin position="168"/>
        <end position="186"/>
    </location>
</feature>
<dbReference type="SUPFAM" id="SSF46689">
    <property type="entry name" value="Homeodomain-like"/>
    <property type="match status" value="1"/>
</dbReference>
<feature type="region of interest" description="Disordered" evidence="10">
    <location>
        <begin position="1"/>
        <end position="89"/>
    </location>
</feature>
<evidence type="ECO:0000259" key="12">
    <source>
        <dbReference type="PROSITE" id="PS51293"/>
    </source>
</evidence>
<dbReference type="GO" id="GO:0046872">
    <property type="term" value="F:metal ion binding"/>
    <property type="evidence" value="ECO:0007669"/>
    <property type="project" value="UniProtKB-KW"/>
</dbReference>
<dbReference type="InterPro" id="IPR017930">
    <property type="entry name" value="Myb_dom"/>
</dbReference>
<keyword evidence="4" id="KW-0862">Zinc</keyword>
<dbReference type="GO" id="GO:0003677">
    <property type="term" value="F:DNA binding"/>
    <property type="evidence" value="ECO:0007669"/>
    <property type="project" value="UniProtKB-KW"/>
</dbReference>
<evidence type="ECO:0000256" key="4">
    <source>
        <dbReference type="ARBA" id="ARBA00022833"/>
    </source>
</evidence>
<dbReference type="InterPro" id="IPR009057">
    <property type="entry name" value="Homeodomain-like_sf"/>
</dbReference>
<keyword evidence="3" id="KW-0378">Hydrolase</keyword>
<dbReference type="PROSITE" id="PS51294">
    <property type="entry name" value="HTH_MYB"/>
    <property type="match status" value="1"/>
</dbReference>
<protein>
    <recommendedName>
        <fullName evidence="15">HTH myb-type domain-containing protein</fullName>
    </recommendedName>
</protein>
<evidence type="ECO:0000256" key="2">
    <source>
        <dbReference type="ARBA" id="ARBA00022723"/>
    </source>
</evidence>
<dbReference type="AlphaFoldDB" id="A0A7S3Q6I0"/>
<evidence type="ECO:0000256" key="7">
    <source>
        <dbReference type="ARBA" id="ARBA00023125"/>
    </source>
</evidence>
<keyword evidence="1" id="KW-0645">Protease</keyword>
<keyword evidence="9" id="KW-0539">Nucleus</keyword>
<feature type="compositionally biased region" description="Low complexity" evidence="10">
    <location>
        <begin position="33"/>
        <end position="89"/>
    </location>
</feature>
<dbReference type="InterPro" id="IPR017884">
    <property type="entry name" value="SANT_dom"/>
</dbReference>
<evidence type="ECO:0000256" key="10">
    <source>
        <dbReference type="SAM" id="MobiDB-lite"/>
    </source>
</evidence>
<evidence type="ECO:0000256" key="1">
    <source>
        <dbReference type="ARBA" id="ARBA00022670"/>
    </source>
</evidence>
<feature type="region of interest" description="Disordered" evidence="10">
    <location>
        <begin position="529"/>
        <end position="550"/>
    </location>
</feature>
<dbReference type="PROSITE" id="PS50090">
    <property type="entry name" value="MYB_LIKE"/>
    <property type="match status" value="1"/>
</dbReference>
<dbReference type="PANTHER" id="PTHR44042">
    <property type="entry name" value="DUPLICATED HOMEODOMAIN-LIKE SUPERFAMILY PROTEIN-RELATED"/>
    <property type="match status" value="1"/>
</dbReference>
<keyword evidence="2" id="KW-0479">Metal-binding</keyword>
<feature type="domain" description="HTH myb-type" evidence="13">
    <location>
        <begin position="562"/>
        <end position="610"/>
    </location>
</feature>
<evidence type="ECO:0000259" key="11">
    <source>
        <dbReference type="PROSITE" id="PS50090"/>
    </source>
</evidence>
<dbReference type="EMBL" id="HBIO01015469">
    <property type="protein sequence ID" value="CAE0467089.1"/>
    <property type="molecule type" value="Transcribed_RNA"/>
</dbReference>
<evidence type="ECO:0000256" key="8">
    <source>
        <dbReference type="ARBA" id="ARBA00023163"/>
    </source>
</evidence>
<organism evidence="14">
    <name type="scientific">Chaetoceros debilis</name>
    <dbReference type="NCBI Taxonomy" id="122233"/>
    <lineage>
        <taxon>Eukaryota</taxon>
        <taxon>Sar</taxon>
        <taxon>Stramenopiles</taxon>
        <taxon>Ochrophyta</taxon>
        <taxon>Bacillariophyta</taxon>
        <taxon>Coscinodiscophyceae</taxon>
        <taxon>Chaetocerotophycidae</taxon>
        <taxon>Chaetocerotales</taxon>
        <taxon>Chaetocerotaceae</taxon>
        <taxon>Chaetoceros</taxon>
    </lineage>
</organism>
<evidence type="ECO:0008006" key="15">
    <source>
        <dbReference type="Google" id="ProtNLM"/>
    </source>
</evidence>
<keyword evidence="6" id="KW-0482">Metalloprotease</keyword>
<dbReference type="NCBIfam" id="TIGR01557">
    <property type="entry name" value="myb_SHAQKYF"/>
    <property type="match status" value="1"/>
</dbReference>
<dbReference type="CDD" id="cd00167">
    <property type="entry name" value="SANT"/>
    <property type="match status" value="1"/>
</dbReference>
<keyword evidence="5" id="KW-0805">Transcription regulation</keyword>
<feature type="region of interest" description="Disordered" evidence="10">
    <location>
        <begin position="168"/>
        <end position="203"/>
    </location>
</feature>
<feature type="domain" description="Myb-like" evidence="11">
    <location>
        <begin position="556"/>
        <end position="606"/>
    </location>
</feature>
<accession>A0A7S3Q6I0</accession>
<evidence type="ECO:0000256" key="5">
    <source>
        <dbReference type="ARBA" id="ARBA00023015"/>
    </source>
</evidence>
<feature type="compositionally biased region" description="Low complexity" evidence="10">
    <location>
        <begin position="395"/>
        <end position="423"/>
    </location>
</feature>
<dbReference type="InterPro" id="IPR001005">
    <property type="entry name" value="SANT/Myb"/>
</dbReference>
<keyword evidence="8" id="KW-0804">Transcription</keyword>
<dbReference type="GO" id="GO:0006508">
    <property type="term" value="P:proteolysis"/>
    <property type="evidence" value="ECO:0007669"/>
    <property type="project" value="UniProtKB-KW"/>
</dbReference>
<feature type="region of interest" description="Disordered" evidence="10">
    <location>
        <begin position="393"/>
        <end position="447"/>
    </location>
</feature>
<keyword evidence="7" id="KW-0238">DNA-binding</keyword>
<dbReference type="SMART" id="SM00717">
    <property type="entry name" value="SANT"/>
    <property type="match status" value="1"/>
</dbReference>
<dbReference type="PROSITE" id="PS51293">
    <property type="entry name" value="SANT"/>
    <property type="match status" value="1"/>
</dbReference>
<feature type="region of interest" description="Disordered" evidence="10">
    <location>
        <begin position="869"/>
        <end position="912"/>
    </location>
</feature>
<sequence length="912" mass="98305">MQEQTHPHSPAAPVRHHSPSQHTSSNTEEKLPSSSSLNSESASNTATHNNNDNNTPVTVTHPSTRPRPTTITSTTHTTTSNITSTTQTPSSMACLANTVPIEVRAGAVAGTGTRPLPLHPYPRHILMIPRNTPVPMPIAMAMPTHVPSAFTNMNDAAVSVAIGIGTPSGNSNSHTGASTSSSNTNSLKRSRANTTISNSEGKNENYMGVENVHESNISEPDTKMDSISRSAHEHSALYALVHAQEILERKHQIQCIRVESERNKMSSTCVFSQQQSGEGIMCGNTSRPRYDGLDLGGGTRHHYHDVDENSPNRQEIYVPAGVGACISTSAGVEHEQHVHEHENEHEQQHESTGSGVEFQMTVEQIDELIGKVDLPTNFSFFLPSVPISIAPKPAPAQVPASVPVQSQMCKPAPSTAKSTSTSTDLSGNSNSNALKRKAKSGSRKAPVLPLSPKRIRVDTSARMGIDRRMSLTAVRTNTNTSASMVAPSVENGYKPASFNNLEQASVGISASFGSQQPQTLPMQMCTSNTSASHHQIPDKSLQNTSVSTSSNIHLMRKSPSAGRWSRDEHEAFLDGLKIFGREWKKVATKIPTRTSAQIRSHAQKYFSKLARDEQQQAASASLNLGTVPGSCASSNADGSDLGVGTAGVGLGATVMGESIGGENISQSVLERVEKILEDPQGAQIEVEETLRKLRAHYCELQGDVIRQQQSQRQQQRTEYKPMQLQQQQGQGHIEPNVNVPNFLQGVNQNDSSGRTNFSCIGSRSRPSTNLDSAALMQAQNLVEMAGSSSSMLDTGDQTCKITSTSDPSSAEAVFRVATSSVGPTRHRSNPITLSSHSLALHSEELIALHVLGGELYRSASRENLRAHEKNNQNIMNQNTQDTVMENPTPSLQESSPDTQSSEKTQKRKNSSN</sequence>
<feature type="compositionally biased region" description="Polar residues" evidence="10">
    <location>
        <begin position="871"/>
        <end position="902"/>
    </location>
</feature>
<evidence type="ECO:0000313" key="14">
    <source>
        <dbReference type="EMBL" id="CAE0467089.1"/>
    </source>
</evidence>
<dbReference type="PANTHER" id="PTHR44042:SF67">
    <property type="entry name" value="MYB-LIKE PROTEIN I"/>
    <property type="match status" value="1"/>
</dbReference>
<dbReference type="GO" id="GO:0008237">
    <property type="term" value="F:metallopeptidase activity"/>
    <property type="evidence" value="ECO:0007669"/>
    <property type="project" value="UniProtKB-KW"/>
</dbReference>
<evidence type="ECO:0000256" key="9">
    <source>
        <dbReference type="ARBA" id="ARBA00023242"/>
    </source>
</evidence>
<evidence type="ECO:0000256" key="6">
    <source>
        <dbReference type="ARBA" id="ARBA00023049"/>
    </source>
</evidence>
<dbReference type="Gene3D" id="1.10.10.60">
    <property type="entry name" value="Homeodomain-like"/>
    <property type="match status" value="1"/>
</dbReference>
<name>A0A7S3Q6I0_9STRA</name>
<evidence type="ECO:0000259" key="13">
    <source>
        <dbReference type="PROSITE" id="PS51294"/>
    </source>
</evidence>
<feature type="compositionally biased region" description="Polar residues" evidence="10">
    <location>
        <begin position="540"/>
        <end position="550"/>
    </location>
</feature>
<reference evidence="14" key="1">
    <citation type="submission" date="2021-01" db="EMBL/GenBank/DDBJ databases">
        <authorList>
            <person name="Corre E."/>
            <person name="Pelletier E."/>
            <person name="Niang G."/>
            <person name="Scheremetjew M."/>
            <person name="Finn R."/>
            <person name="Kale V."/>
            <person name="Holt S."/>
            <person name="Cochrane G."/>
            <person name="Meng A."/>
            <person name="Brown T."/>
            <person name="Cohen L."/>
        </authorList>
    </citation>
    <scope>NUCLEOTIDE SEQUENCE</scope>
    <source>
        <strain evidence="14">MM31A-1</strain>
    </source>
</reference>
<proteinExistence type="predicted"/>
<evidence type="ECO:0000256" key="3">
    <source>
        <dbReference type="ARBA" id="ARBA00022801"/>
    </source>
</evidence>
<dbReference type="FunFam" id="1.10.10.60:FF:000151">
    <property type="entry name" value="histone H2A deubiquitinase MYSM1 isoform X2"/>
    <property type="match status" value="1"/>
</dbReference>
<feature type="domain" description="SANT" evidence="12">
    <location>
        <begin position="559"/>
        <end position="610"/>
    </location>
</feature>
<dbReference type="InterPro" id="IPR006447">
    <property type="entry name" value="Myb_dom_plants"/>
</dbReference>
<dbReference type="Pfam" id="PF00249">
    <property type="entry name" value="Myb_DNA-binding"/>
    <property type="match status" value="1"/>
</dbReference>
<feature type="compositionally biased region" description="Polar residues" evidence="10">
    <location>
        <begin position="424"/>
        <end position="433"/>
    </location>
</feature>
<gene>
    <name evidence="14" type="ORF">CDEB00056_LOCUS11941</name>
</gene>